<evidence type="ECO:0000313" key="1">
    <source>
        <dbReference type="EMBL" id="CCC48339.1"/>
    </source>
</evidence>
<gene>
    <name evidence="1" type="ORF">TVY486_0601300</name>
</gene>
<protein>
    <submittedName>
        <fullName evidence="1">Uncharacterized protein</fullName>
    </submittedName>
</protein>
<dbReference type="VEuPathDB" id="TriTrypDB:TvY486_0601300"/>
<name>G0TWK1_TRYVY</name>
<dbReference type="EMBL" id="HE573022">
    <property type="protein sequence ID" value="CCC48339.1"/>
    <property type="molecule type" value="Genomic_DNA"/>
</dbReference>
<dbReference type="AlphaFoldDB" id="G0TWK1"/>
<reference evidence="1" key="1">
    <citation type="journal article" date="2012" name="Proc. Natl. Acad. Sci. U.S.A.">
        <title>Antigenic diversity is generated by distinct evolutionary mechanisms in African trypanosome species.</title>
        <authorList>
            <person name="Jackson A.P."/>
            <person name="Berry A."/>
            <person name="Aslett M."/>
            <person name="Allison H.C."/>
            <person name="Burton P."/>
            <person name="Vavrova-Anderson J."/>
            <person name="Brown R."/>
            <person name="Browne H."/>
            <person name="Corton N."/>
            <person name="Hauser H."/>
            <person name="Gamble J."/>
            <person name="Gilderthorp R."/>
            <person name="Marcello L."/>
            <person name="McQuillan J."/>
            <person name="Otto T.D."/>
            <person name="Quail M.A."/>
            <person name="Sanders M.J."/>
            <person name="van Tonder A."/>
            <person name="Ginger M.L."/>
            <person name="Field M.C."/>
            <person name="Barry J.D."/>
            <person name="Hertz-Fowler C."/>
            <person name="Berriman M."/>
        </authorList>
    </citation>
    <scope>NUCLEOTIDE SEQUENCE</scope>
    <source>
        <strain evidence="1">Y486</strain>
    </source>
</reference>
<sequence>MRIAVEGITQVISRTSRAPTQRASPFRFIFRENTVRVEGGTTICGKSLLIANVKEDVPPKREHHCSVWLPVTARMPVCGIGVCLCFHAPCDAEGQRKHRRCVYALSLRLHLCCPRLVITARAVYSVPRG</sequence>
<proteinExistence type="predicted"/>
<organism evidence="1">
    <name type="scientific">Trypanosoma vivax (strain Y486)</name>
    <dbReference type="NCBI Taxonomy" id="1055687"/>
    <lineage>
        <taxon>Eukaryota</taxon>
        <taxon>Discoba</taxon>
        <taxon>Euglenozoa</taxon>
        <taxon>Kinetoplastea</taxon>
        <taxon>Metakinetoplastina</taxon>
        <taxon>Trypanosomatida</taxon>
        <taxon>Trypanosomatidae</taxon>
        <taxon>Trypanosoma</taxon>
        <taxon>Duttonella</taxon>
    </lineage>
</organism>
<accession>G0TWK1</accession>